<protein>
    <submittedName>
        <fullName evidence="1">Uncharacterized protein</fullName>
    </submittedName>
</protein>
<accession>A0A8J2XG19</accession>
<dbReference type="Proteomes" id="UP000598120">
    <property type="component" value="Unassembled WGS sequence"/>
</dbReference>
<reference evidence="1 2" key="1">
    <citation type="journal article" date="2014" name="Int. J. Syst. Evol. Microbiol.">
        <title>Complete genome sequence of Corynebacterium casei LMG S-19264T (=DSM 44701T), isolated from a smear-ripened cheese.</title>
        <authorList>
            <consortium name="US DOE Joint Genome Institute (JGI-PGF)"/>
            <person name="Walter F."/>
            <person name="Albersmeier A."/>
            <person name="Kalinowski J."/>
            <person name="Ruckert C."/>
        </authorList>
    </citation>
    <scope>NUCLEOTIDE SEQUENCE [LARGE SCALE GENOMIC DNA]</scope>
    <source>
        <strain evidence="1 2">CGMCC 1.15295</strain>
    </source>
</reference>
<organism evidence="1 2">
    <name type="scientific">Aquaticitalea lipolytica</name>
    <dbReference type="NCBI Taxonomy" id="1247562"/>
    <lineage>
        <taxon>Bacteria</taxon>
        <taxon>Pseudomonadati</taxon>
        <taxon>Bacteroidota</taxon>
        <taxon>Flavobacteriia</taxon>
        <taxon>Flavobacteriales</taxon>
        <taxon>Flavobacteriaceae</taxon>
        <taxon>Aquaticitalea</taxon>
    </lineage>
</organism>
<dbReference type="AlphaFoldDB" id="A0A8J2XG19"/>
<evidence type="ECO:0000313" key="1">
    <source>
        <dbReference type="EMBL" id="GFZ81597.1"/>
    </source>
</evidence>
<keyword evidence="2" id="KW-1185">Reference proteome</keyword>
<name>A0A8J2XG19_9FLAO</name>
<proteinExistence type="predicted"/>
<evidence type="ECO:0000313" key="2">
    <source>
        <dbReference type="Proteomes" id="UP000598120"/>
    </source>
</evidence>
<sequence>MGKSAILPALINDNLFLLKIIGDVFFGLEILRQKTTRKVKVNNEIGILNKYFDAINDLVK</sequence>
<gene>
    <name evidence="1" type="ORF">GCM10011531_09800</name>
</gene>
<comment type="caution">
    <text evidence="1">The sequence shown here is derived from an EMBL/GenBank/DDBJ whole genome shotgun (WGS) entry which is preliminary data.</text>
</comment>
<dbReference type="EMBL" id="BMIC01000001">
    <property type="protein sequence ID" value="GFZ81597.1"/>
    <property type="molecule type" value="Genomic_DNA"/>
</dbReference>